<comment type="subcellular location">
    <subcellularLocation>
        <location evidence="1">Membrane</location>
        <topology evidence="1">Multi-pass membrane protein</topology>
    </subcellularLocation>
</comment>
<feature type="transmembrane region" description="Helical" evidence="11">
    <location>
        <begin position="372"/>
        <end position="393"/>
    </location>
</feature>
<dbReference type="InterPro" id="IPR023299">
    <property type="entry name" value="ATPase_P-typ_cyto_dom_N"/>
</dbReference>
<dbReference type="PRINTS" id="PR00119">
    <property type="entry name" value="CATATPASE"/>
</dbReference>
<dbReference type="Gene3D" id="3.40.1110.10">
    <property type="entry name" value="Calcium-transporting ATPase, cytoplasmic domain N"/>
    <property type="match status" value="1"/>
</dbReference>
<dbReference type="InterPro" id="IPR027256">
    <property type="entry name" value="P-typ_ATPase_IB"/>
</dbReference>
<dbReference type="CDD" id="cd02079">
    <property type="entry name" value="P-type_ATPase_HM"/>
    <property type="match status" value="1"/>
</dbReference>
<evidence type="ECO:0000256" key="6">
    <source>
        <dbReference type="ARBA" id="ARBA00022840"/>
    </source>
</evidence>
<comment type="similarity">
    <text evidence="2 11">Belongs to the cation transport ATPase (P-type) (TC 3.A.3) family. Type IB subfamily.</text>
</comment>
<dbReference type="InterPro" id="IPR044492">
    <property type="entry name" value="P_typ_ATPase_HD_dom"/>
</dbReference>
<dbReference type="PROSITE" id="PS00154">
    <property type="entry name" value="ATPASE_E1_E2"/>
    <property type="match status" value="1"/>
</dbReference>
<dbReference type="InterPro" id="IPR036412">
    <property type="entry name" value="HAD-like_sf"/>
</dbReference>
<evidence type="ECO:0000259" key="13">
    <source>
        <dbReference type="Pfam" id="PF00122"/>
    </source>
</evidence>
<dbReference type="Proteomes" id="UP001417504">
    <property type="component" value="Unassembled WGS sequence"/>
</dbReference>
<dbReference type="SFLD" id="SFLDG00002">
    <property type="entry name" value="C1.7:_P-type_atpase_like"/>
    <property type="match status" value="1"/>
</dbReference>
<keyword evidence="9 11" id="KW-1133">Transmembrane helix</keyword>
<dbReference type="PRINTS" id="PR00120">
    <property type="entry name" value="HATPASE"/>
</dbReference>
<dbReference type="GO" id="GO:0016020">
    <property type="term" value="C:membrane"/>
    <property type="evidence" value="ECO:0007669"/>
    <property type="project" value="UniProtKB-SubCell"/>
</dbReference>
<dbReference type="InterPro" id="IPR023214">
    <property type="entry name" value="HAD_sf"/>
</dbReference>
<dbReference type="InterPro" id="IPR059000">
    <property type="entry name" value="ATPase_P-type_domA"/>
</dbReference>
<dbReference type="AlphaFoldDB" id="A0AAP0I620"/>
<dbReference type="Pfam" id="PF00702">
    <property type="entry name" value="Hydrolase"/>
    <property type="match status" value="1"/>
</dbReference>
<keyword evidence="4 11" id="KW-0479">Metal-binding</keyword>
<dbReference type="GO" id="GO:0046872">
    <property type="term" value="F:metal ion binding"/>
    <property type="evidence" value="ECO:0007669"/>
    <property type="project" value="UniProtKB-KW"/>
</dbReference>
<dbReference type="GO" id="GO:0016887">
    <property type="term" value="F:ATP hydrolysis activity"/>
    <property type="evidence" value="ECO:0007669"/>
    <property type="project" value="InterPro"/>
</dbReference>
<keyword evidence="8" id="KW-1278">Translocase</keyword>
<organism evidence="14 15">
    <name type="scientific">Stephania japonica</name>
    <dbReference type="NCBI Taxonomy" id="461633"/>
    <lineage>
        <taxon>Eukaryota</taxon>
        <taxon>Viridiplantae</taxon>
        <taxon>Streptophyta</taxon>
        <taxon>Embryophyta</taxon>
        <taxon>Tracheophyta</taxon>
        <taxon>Spermatophyta</taxon>
        <taxon>Magnoliopsida</taxon>
        <taxon>Ranunculales</taxon>
        <taxon>Menispermaceae</taxon>
        <taxon>Menispermoideae</taxon>
        <taxon>Cissampelideae</taxon>
        <taxon>Stephania</taxon>
    </lineage>
</organism>
<dbReference type="SFLD" id="SFLDF00027">
    <property type="entry name" value="p-type_atpase"/>
    <property type="match status" value="1"/>
</dbReference>
<dbReference type="SUPFAM" id="SSF81665">
    <property type="entry name" value="Calcium ATPase, transmembrane domain M"/>
    <property type="match status" value="1"/>
</dbReference>
<evidence type="ECO:0000256" key="5">
    <source>
        <dbReference type="ARBA" id="ARBA00022741"/>
    </source>
</evidence>
<evidence type="ECO:0000313" key="14">
    <source>
        <dbReference type="EMBL" id="KAK9109310.1"/>
    </source>
</evidence>
<keyword evidence="10 11" id="KW-0472">Membrane</keyword>
<accession>A0AAP0I620</accession>
<keyword evidence="15" id="KW-1185">Reference proteome</keyword>
<evidence type="ECO:0000256" key="7">
    <source>
        <dbReference type="ARBA" id="ARBA00022842"/>
    </source>
</evidence>
<evidence type="ECO:0000256" key="10">
    <source>
        <dbReference type="ARBA" id="ARBA00023136"/>
    </source>
</evidence>
<feature type="region of interest" description="Disordered" evidence="12">
    <location>
        <begin position="76"/>
        <end position="104"/>
    </location>
</feature>
<dbReference type="SUPFAM" id="SSF56784">
    <property type="entry name" value="HAD-like"/>
    <property type="match status" value="1"/>
</dbReference>
<reference evidence="14 15" key="1">
    <citation type="submission" date="2024-01" db="EMBL/GenBank/DDBJ databases">
        <title>Genome assemblies of Stephania.</title>
        <authorList>
            <person name="Yang L."/>
        </authorList>
    </citation>
    <scope>NUCLEOTIDE SEQUENCE [LARGE SCALE GENOMIC DNA]</scope>
    <source>
        <strain evidence="14">QJT</strain>
        <tissue evidence="14">Leaf</tissue>
    </source>
</reference>
<keyword evidence="6 11" id="KW-0067">ATP-binding</keyword>
<name>A0AAP0I620_9MAGN</name>
<evidence type="ECO:0000313" key="15">
    <source>
        <dbReference type="Proteomes" id="UP001417504"/>
    </source>
</evidence>
<comment type="caution">
    <text evidence="14">The sequence shown here is derived from an EMBL/GenBank/DDBJ whole genome shotgun (WGS) entry which is preliminary data.</text>
</comment>
<dbReference type="Pfam" id="PF00122">
    <property type="entry name" value="E1-E2_ATPase"/>
    <property type="match status" value="1"/>
</dbReference>
<keyword evidence="3 11" id="KW-0812">Transmembrane</keyword>
<feature type="transmembrane region" description="Helical" evidence="11">
    <location>
        <begin position="405"/>
        <end position="427"/>
    </location>
</feature>
<evidence type="ECO:0000256" key="2">
    <source>
        <dbReference type="ARBA" id="ARBA00006024"/>
    </source>
</evidence>
<keyword evidence="7" id="KW-0460">Magnesium</keyword>
<dbReference type="InterPro" id="IPR051949">
    <property type="entry name" value="Cation_Transport_ATPase"/>
</dbReference>
<evidence type="ECO:0000256" key="8">
    <source>
        <dbReference type="ARBA" id="ARBA00022967"/>
    </source>
</evidence>
<evidence type="ECO:0000256" key="9">
    <source>
        <dbReference type="ARBA" id="ARBA00022989"/>
    </source>
</evidence>
<dbReference type="NCBIfam" id="TIGR01494">
    <property type="entry name" value="ATPase_P-type"/>
    <property type="match status" value="2"/>
</dbReference>
<dbReference type="Gene3D" id="2.70.150.10">
    <property type="entry name" value="Calcium-transporting ATPase, cytoplasmic transduction domain A"/>
    <property type="match status" value="1"/>
</dbReference>
<dbReference type="InterPro" id="IPR018303">
    <property type="entry name" value="ATPase_P-typ_P_site"/>
</dbReference>
<dbReference type="InterPro" id="IPR001757">
    <property type="entry name" value="P_typ_ATPase"/>
</dbReference>
<dbReference type="GO" id="GO:0019829">
    <property type="term" value="F:ATPase-coupled monoatomic cation transmembrane transporter activity"/>
    <property type="evidence" value="ECO:0007669"/>
    <property type="project" value="InterPro"/>
</dbReference>
<dbReference type="EMBL" id="JBBNAE010000007">
    <property type="protein sequence ID" value="KAK9109310.1"/>
    <property type="molecule type" value="Genomic_DNA"/>
</dbReference>
<feature type="domain" description="P-type ATPase A" evidence="13">
    <location>
        <begin position="261"/>
        <end position="352"/>
    </location>
</feature>
<gene>
    <name evidence="14" type="ORF">Sjap_017370</name>
</gene>
<evidence type="ECO:0000256" key="4">
    <source>
        <dbReference type="ARBA" id="ARBA00022723"/>
    </source>
</evidence>
<sequence>MEAISLSIGTKDLCHLSRIHRAKTTIAFVTRSKISYHHQRFRLSSLQRKPYYHRLCDSPTLPRLFVNCVSHSHDSHHHDHDHDHHHHHHHHQHHHHGHGGEGAKLTGSQRAVLRFAKAIGWADLADLLREHLQLCCCSAALLLAAAVCPYVLPKPAAKTLQNAFISVAFPLVGVSAGLDALIDIAAGKINIHVLMALAAFASVFMGNPLEGALLLAMFNLAHIAEEYFTSRSMVDVKELKESHPDFALVLTGNGDTPSHFSDLAYTKIPVHDLEVGSCILVRAGESLPVDGEVLQGRSTITIEHLTGEAKPLERKVGDCIPGGARNLDGMMIVKATKTWKDSTLSKIVQLTEEAHQNKPKLQRWLDEFGEHYSRVVVVLSFAVALLGPFLFRWPFISTSVCRGSIYRALGLMVAASPCALAVAPLAYATAISACASKGILLKGGHVFDALASCHTIAFDKTGTLTTGELKCKAIEPIHGHEGAVDRPKIASCCVPDCEKEALAVAAAMEKGTTHPIGRAVVDHSIGKDLPSIAVENFESLPGRGLFATLTCTESDTGSGDLLKASLGSVEYITSLCKSKDESKKIKQAISASAYGNDFVHAALCVNKKVTLFHFEDKPRPGVEDVISTLKDKAKLRVMMLTGDHSSSALRVASAVGISEVYCNLKPEDKLNQVKTISRDMGGGLIMVGDGINDAPALAAATVGIVLARRASATAVAVADVLLLQDNISAVPFCIAKARQTTMLVKQSVALALSCIVLASLPSVLGFLPLWLTVLLHEGGTLLVCLNSIRALNTPSWSWKQDFLHMLNMLKSSLFALLKRPPTPTTIQPAPS</sequence>
<proteinExistence type="inferred from homology"/>
<dbReference type="GO" id="GO:0005524">
    <property type="term" value="F:ATP binding"/>
    <property type="evidence" value="ECO:0007669"/>
    <property type="project" value="UniProtKB-UniRule"/>
</dbReference>
<evidence type="ECO:0000256" key="11">
    <source>
        <dbReference type="RuleBase" id="RU362081"/>
    </source>
</evidence>
<protein>
    <recommendedName>
        <fullName evidence="13">P-type ATPase A domain-containing protein</fullName>
    </recommendedName>
</protein>
<evidence type="ECO:0000256" key="12">
    <source>
        <dbReference type="SAM" id="MobiDB-lite"/>
    </source>
</evidence>
<dbReference type="SFLD" id="SFLDS00003">
    <property type="entry name" value="Haloacid_Dehalogenase"/>
    <property type="match status" value="1"/>
</dbReference>
<dbReference type="SUPFAM" id="SSF81653">
    <property type="entry name" value="Calcium ATPase, transduction domain A"/>
    <property type="match status" value="1"/>
</dbReference>
<dbReference type="PANTHER" id="PTHR43079">
    <property type="entry name" value="PROBABLE CADMIUM/ZINC-TRANSPORTING ATPASE HMA1"/>
    <property type="match status" value="1"/>
</dbReference>
<evidence type="ECO:0000256" key="3">
    <source>
        <dbReference type="ARBA" id="ARBA00022692"/>
    </source>
</evidence>
<comment type="caution">
    <text evidence="11">Lacks conserved residue(s) required for the propagation of feature annotation.</text>
</comment>
<dbReference type="Gene3D" id="3.40.50.1000">
    <property type="entry name" value="HAD superfamily/HAD-like"/>
    <property type="match status" value="1"/>
</dbReference>
<dbReference type="NCBIfam" id="TIGR01525">
    <property type="entry name" value="ATPase-IB_hvy"/>
    <property type="match status" value="1"/>
</dbReference>
<keyword evidence="5 11" id="KW-0547">Nucleotide-binding</keyword>
<dbReference type="InterPro" id="IPR008250">
    <property type="entry name" value="ATPase_P-typ_transduc_dom_A_sf"/>
</dbReference>
<feature type="compositionally biased region" description="Basic residues" evidence="12">
    <location>
        <begin position="83"/>
        <end position="97"/>
    </location>
</feature>
<evidence type="ECO:0000256" key="1">
    <source>
        <dbReference type="ARBA" id="ARBA00004141"/>
    </source>
</evidence>
<dbReference type="PANTHER" id="PTHR43079:SF1">
    <property type="entry name" value="CADMIUM_ZINC-TRANSPORTING ATPASE HMA1, CHLOROPLASTIC-RELATED"/>
    <property type="match status" value="1"/>
</dbReference>
<dbReference type="InterPro" id="IPR023298">
    <property type="entry name" value="ATPase_P-typ_TM_dom_sf"/>
</dbReference>